<protein>
    <submittedName>
        <fullName evidence="2">Uncharacterized protein</fullName>
    </submittedName>
</protein>
<accession>A0A9D1TYK2</accession>
<dbReference type="AlphaFoldDB" id="A0A9D1TYK2"/>
<keyword evidence="1" id="KW-0472">Membrane</keyword>
<sequence>MDKSTSILIIFGAVLALIFLMPILGAVSLIFIIPPVFIVAVNTLSDKLSHYLSSNE</sequence>
<proteinExistence type="predicted"/>
<evidence type="ECO:0000256" key="1">
    <source>
        <dbReference type="SAM" id="Phobius"/>
    </source>
</evidence>
<keyword evidence="1" id="KW-0812">Transmembrane</keyword>
<evidence type="ECO:0000313" key="2">
    <source>
        <dbReference type="EMBL" id="HIW11658.1"/>
    </source>
</evidence>
<evidence type="ECO:0000313" key="3">
    <source>
        <dbReference type="Proteomes" id="UP000823989"/>
    </source>
</evidence>
<dbReference type="EMBL" id="DXHR01000002">
    <property type="protein sequence ID" value="HIW11658.1"/>
    <property type="molecule type" value="Genomic_DNA"/>
</dbReference>
<dbReference type="Proteomes" id="UP000823989">
    <property type="component" value="Unassembled WGS sequence"/>
</dbReference>
<reference evidence="2" key="2">
    <citation type="submission" date="2021-04" db="EMBL/GenBank/DDBJ databases">
        <authorList>
            <person name="Gilroy R."/>
        </authorList>
    </citation>
    <scope>NUCLEOTIDE SEQUENCE</scope>
    <source>
        <strain evidence="2">ChiHjej13B12-752</strain>
    </source>
</reference>
<reference evidence="2" key="1">
    <citation type="journal article" date="2021" name="PeerJ">
        <title>Extensive microbial diversity within the chicken gut microbiome revealed by metagenomics and culture.</title>
        <authorList>
            <person name="Gilroy R."/>
            <person name="Ravi A."/>
            <person name="Getino M."/>
            <person name="Pursley I."/>
            <person name="Horton D.L."/>
            <person name="Alikhan N.F."/>
            <person name="Baker D."/>
            <person name="Gharbi K."/>
            <person name="Hall N."/>
            <person name="Watson M."/>
            <person name="Adriaenssens E.M."/>
            <person name="Foster-Nyarko E."/>
            <person name="Jarju S."/>
            <person name="Secka A."/>
            <person name="Antonio M."/>
            <person name="Oren A."/>
            <person name="Chaudhuri R.R."/>
            <person name="La Ragione R."/>
            <person name="Hildebrand F."/>
            <person name="Pallen M.J."/>
        </authorList>
    </citation>
    <scope>NUCLEOTIDE SEQUENCE</scope>
    <source>
        <strain evidence="2">ChiHjej13B12-752</strain>
    </source>
</reference>
<gene>
    <name evidence="2" type="ORF">H9891_00630</name>
</gene>
<organism evidence="2 3">
    <name type="scientific">Candidatus Salinicoccus stercoripullorum</name>
    <dbReference type="NCBI Taxonomy" id="2838756"/>
    <lineage>
        <taxon>Bacteria</taxon>
        <taxon>Bacillati</taxon>
        <taxon>Bacillota</taxon>
        <taxon>Bacilli</taxon>
        <taxon>Bacillales</taxon>
        <taxon>Staphylococcaceae</taxon>
        <taxon>Salinicoccus</taxon>
    </lineage>
</organism>
<comment type="caution">
    <text evidence="2">The sequence shown here is derived from an EMBL/GenBank/DDBJ whole genome shotgun (WGS) entry which is preliminary data.</text>
</comment>
<name>A0A9D1TYK2_9STAP</name>
<keyword evidence="1" id="KW-1133">Transmembrane helix</keyword>
<feature type="transmembrane region" description="Helical" evidence="1">
    <location>
        <begin position="7"/>
        <end position="40"/>
    </location>
</feature>